<dbReference type="Pfam" id="PF08282">
    <property type="entry name" value="Hydrolase_3"/>
    <property type="match status" value="1"/>
</dbReference>
<dbReference type="GO" id="GO:0000287">
    <property type="term" value="F:magnesium ion binding"/>
    <property type="evidence" value="ECO:0007669"/>
    <property type="project" value="TreeGrafter"/>
</dbReference>
<dbReference type="InterPro" id="IPR036412">
    <property type="entry name" value="HAD-like_sf"/>
</dbReference>
<dbReference type="GO" id="GO:0005829">
    <property type="term" value="C:cytosol"/>
    <property type="evidence" value="ECO:0007669"/>
    <property type="project" value="TreeGrafter"/>
</dbReference>
<evidence type="ECO:0000313" key="2">
    <source>
        <dbReference type="Proteomes" id="UP000034794"/>
    </source>
</evidence>
<dbReference type="PANTHER" id="PTHR10000">
    <property type="entry name" value="PHOSPHOSERINE PHOSPHATASE"/>
    <property type="match status" value="1"/>
</dbReference>
<proteinExistence type="predicted"/>
<dbReference type="PANTHER" id="PTHR10000:SF8">
    <property type="entry name" value="HAD SUPERFAMILY HYDROLASE-LIKE, TYPE 3"/>
    <property type="match status" value="1"/>
</dbReference>
<dbReference type="SUPFAM" id="SSF56784">
    <property type="entry name" value="HAD-like"/>
    <property type="match status" value="1"/>
</dbReference>
<dbReference type="Gene3D" id="3.40.50.1000">
    <property type="entry name" value="HAD superfamily/HAD-like"/>
    <property type="match status" value="1"/>
</dbReference>
<evidence type="ECO:0000313" key="1">
    <source>
        <dbReference type="EMBL" id="KKU32958.1"/>
    </source>
</evidence>
<dbReference type="Gene3D" id="3.30.1240.10">
    <property type="match status" value="1"/>
</dbReference>
<gene>
    <name evidence="1" type="ORF">UX47_C0007G0202</name>
</gene>
<name>A0A0G1RSL6_9BACT</name>
<protein>
    <submittedName>
        <fullName evidence="1">Cof-like protein hydrolase</fullName>
    </submittedName>
</protein>
<dbReference type="InterPro" id="IPR023214">
    <property type="entry name" value="HAD_sf"/>
</dbReference>
<dbReference type="AlphaFoldDB" id="A0A0G1RSL6"/>
<comment type="caution">
    <text evidence="1">The sequence shown here is derived from an EMBL/GenBank/DDBJ whole genome shotgun (WGS) entry which is preliminary data.</text>
</comment>
<dbReference type="Proteomes" id="UP000034794">
    <property type="component" value="Unassembled WGS sequence"/>
</dbReference>
<organism evidence="1 2">
    <name type="scientific">Candidatus Collierbacteria bacterium GW2011_GWA2_46_26</name>
    <dbReference type="NCBI Taxonomy" id="1618381"/>
    <lineage>
        <taxon>Bacteria</taxon>
        <taxon>Candidatus Collieribacteriota</taxon>
    </lineage>
</organism>
<accession>A0A0G1RSL6</accession>
<reference evidence="1 2" key="1">
    <citation type="journal article" date="2015" name="Nature">
        <title>rRNA introns, odd ribosomes, and small enigmatic genomes across a large radiation of phyla.</title>
        <authorList>
            <person name="Brown C.T."/>
            <person name="Hug L.A."/>
            <person name="Thomas B.C."/>
            <person name="Sharon I."/>
            <person name="Castelle C.J."/>
            <person name="Singh A."/>
            <person name="Wilkins M.J."/>
            <person name="Williams K.H."/>
            <person name="Banfield J.F."/>
        </authorList>
    </citation>
    <scope>NUCLEOTIDE SEQUENCE [LARGE SCALE GENOMIC DNA]</scope>
</reference>
<dbReference type="EMBL" id="LCMI01000007">
    <property type="protein sequence ID" value="KKU32958.1"/>
    <property type="molecule type" value="Genomic_DNA"/>
</dbReference>
<sequence length="263" mass="29869">MKYKALLLDIDGVLLNKEDDTDQKTWEAINDLIARGIQVSFVTSRPYGLASHLVKKISDHGIHVFENGNFIYEPKDKKVHKAEYLETQLSGEVIQMVKPHEGNIKIGYSLGDKFMVNENYFDNLKSYMPVNDYSKIDEYCEYNYVSIWLKDIPSYFGKKIIEIVKNNARINIYHQNELLDSVFIHPESGNKLEGVKELSKLTGRSLESSVFIGNDSDDICLAREVGLSATPANGIDELKKVSVIVSSYEYSLSISDIIQKVWG</sequence>
<keyword evidence="1" id="KW-0378">Hydrolase</keyword>
<dbReference type="GO" id="GO:0016791">
    <property type="term" value="F:phosphatase activity"/>
    <property type="evidence" value="ECO:0007669"/>
    <property type="project" value="UniProtKB-ARBA"/>
</dbReference>